<name>A0A0P0RBM1_9BURK</name>
<keyword evidence="1 4" id="KW-0812">Transmembrane</keyword>
<evidence type="ECO:0000313" key="6">
    <source>
        <dbReference type="EMBL" id="ALL65816.1"/>
    </source>
</evidence>
<proteinExistence type="predicted"/>
<keyword evidence="3 4" id="KW-0472">Membrane</keyword>
<dbReference type="RefSeq" id="WP_035990336.1">
    <property type="nucleotide sequence ID" value="NZ_CP012746.1"/>
</dbReference>
<dbReference type="Gene3D" id="1.20.1250.20">
    <property type="entry name" value="MFS general substrate transporter like domains"/>
    <property type="match status" value="2"/>
</dbReference>
<sequence>METSLDKGALAGAAASASAPAAPRPQAKTVYSILGAISFSHLMNDMIQSLILAIYPMLKANFALSFGQIGLITLTYQITASLLQPLIGIYTDKHPKPYSLPVGMGFTLSGLLLMSVAPSFGVLLIAAALVGCGSSVFHPESSRVARMASGGKHGLAQSLFQVGGNAGSSLGPLLAALIVIPHGQRSIAWFSVAALVGILVLTHISRWYKHHPATKKARAGQVVHAALPRGKVAFAMSILVLLVFSKYFYLTSINSYFTFYLIDKFHLPVQAAQVHLFVFLAAVAAGTVIGGPVGDRIGRKYVIWVSILGVAPFTLLLPYANLFWTGVLTVIIGIVLASAFSAILVYAQELIPGKVGMVAGLFFGFAFGLGGIGAAVLGQLADATSIAYVYKVCSFLPLLGILTVFLPDVEGKKVKG</sequence>
<feature type="transmembrane region" description="Helical" evidence="4">
    <location>
        <begin position="186"/>
        <end position="208"/>
    </location>
</feature>
<feature type="transmembrane region" description="Helical" evidence="4">
    <location>
        <begin position="387"/>
        <end position="406"/>
    </location>
</feature>
<dbReference type="Proteomes" id="UP000019146">
    <property type="component" value="Chromosome 1"/>
</dbReference>
<feature type="transmembrane region" description="Helical" evidence="4">
    <location>
        <begin position="326"/>
        <end position="346"/>
    </location>
</feature>
<dbReference type="PROSITE" id="PS50850">
    <property type="entry name" value="MFS"/>
    <property type="match status" value="1"/>
</dbReference>
<evidence type="ECO:0000256" key="3">
    <source>
        <dbReference type="ARBA" id="ARBA00023136"/>
    </source>
</evidence>
<gene>
    <name evidence="6" type="ORF">K788_0008627</name>
</gene>
<dbReference type="GO" id="GO:0005886">
    <property type="term" value="C:plasma membrane"/>
    <property type="evidence" value="ECO:0007669"/>
    <property type="project" value="TreeGrafter"/>
</dbReference>
<dbReference type="PANTHER" id="PTHR43129">
    <property type="entry name" value="FOSMIDOMYCIN RESISTANCE PROTEIN"/>
    <property type="match status" value="1"/>
</dbReference>
<dbReference type="PANTHER" id="PTHR43129:SF1">
    <property type="entry name" value="FOSMIDOMYCIN RESISTANCE PROTEIN"/>
    <property type="match status" value="1"/>
</dbReference>
<organism evidence="6 7">
    <name type="scientific">Paraburkholderia caribensis MBA4</name>
    <dbReference type="NCBI Taxonomy" id="1323664"/>
    <lineage>
        <taxon>Bacteria</taxon>
        <taxon>Pseudomonadati</taxon>
        <taxon>Pseudomonadota</taxon>
        <taxon>Betaproteobacteria</taxon>
        <taxon>Burkholderiales</taxon>
        <taxon>Burkholderiaceae</taxon>
        <taxon>Paraburkholderia</taxon>
    </lineage>
</organism>
<feature type="transmembrane region" description="Helical" evidence="4">
    <location>
        <begin position="158"/>
        <end position="180"/>
    </location>
</feature>
<protein>
    <submittedName>
        <fullName evidence="6">Fosmidomycin resistance protein</fullName>
    </submittedName>
</protein>
<feature type="transmembrane region" description="Helical" evidence="4">
    <location>
        <begin position="270"/>
        <end position="289"/>
    </location>
</feature>
<accession>A0A0P0RBM1</accession>
<dbReference type="Pfam" id="PF07690">
    <property type="entry name" value="MFS_1"/>
    <property type="match status" value="1"/>
</dbReference>
<evidence type="ECO:0000259" key="5">
    <source>
        <dbReference type="PROSITE" id="PS50850"/>
    </source>
</evidence>
<dbReference type="SUPFAM" id="SSF103473">
    <property type="entry name" value="MFS general substrate transporter"/>
    <property type="match status" value="1"/>
</dbReference>
<feature type="transmembrane region" description="Helical" evidence="4">
    <location>
        <begin position="358"/>
        <end position="381"/>
    </location>
</feature>
<evidence type="ECO:0000256" key="4">
    <source>
        <dbReference type="SAM" id="Phobius"/>
    </source>
</evidence>
<keyword evidence="2 4" id="KW-1133">Transmembrane helix</keyword>
<evidence type="ECO:0000313" key="7">
    <source>
        <dbReference type="Proteomes" id="UP000019146"/>
    </source>
</evidence>
<dbReference type="AlphaFoldDB" id="A0A0P0RBM1"/>
<reference evidence="6 7" key="1">
    <citation type="journal article" date="2014" name="Genome Announc.">
        <title>Draft Genome Sequence of the Haloacid-Degrading Burkholderia caribensis Strain MBA4.</title>
        <authorList>
            <person name="Pan Y."/>
            <person name="Kong K.F."/>
            <person name="Tsang J.S."/>
        </authorList>
    </citation>
    <scope>NUCLEOTIDE SEQUENCE [LARGE SCALE GENOMIC DNA]</scope>
    <source>
        <strain evidence="6 7">MBA4</strain>
    </source>
</reference>
<feature type="domain" description="Major facilitator superfamily (MFS) profile" evidence="5">
    <location>
        <begin position="33"/>
        <end position="412"/>
    </location>
</feature>
<dbReference type="EMBL" id="CP012746">
    <property type="protein sequence ID" value="ALL65816.1"/>
    <property type="molecule type" value="Genomic_DNA"/>
</dbReference>
<evidence type="ECO:0000256" key="1">
    <source>
        <dbReference type="ARBA" id="ARBA00022692"/>
    </source>
</evidence>
<dbReference type="CDD" id="cd17478">
    <property type="entry name" value="MFS_FsR"/>
    <property type="match status" value="1"/>
</dbReference>
<dbReference type="KEGG" id="bcai:K788_0008627"/>
<evidence type="ECO:0000256" key="2">
    <source>
        <dbReference type="ARBA" id="ARBA00022989"/>
    </source>
</evidence>
<dbReference type="InterPro" id="IPR011701">
    <property type="entry name" value="MFS"/>
</dbReference>
<dbReference type="InterPro" id="IPR020846">
    <property type="entry name" value="MFS_dom"/>
</dbReference>
<feature type="transmembrane region" description="Helical" evidence="4">
    <location>
        <begin position="301"/>
        <end position="320"/>
    </location>
</feature>
<dbReference type="InterPro" id="IPR036259">
    <property type="entry name" value="MFS_trans_sf"/>
</dbReference>
<dbReference type="GO" id="GO:0022857">
    <property type="term" value="F:transmembrane transporter activity"/>
    <property type="evidence" value="ECO:0007669"/>
    <property type="project" value="InterPro"/>
</dbReference>
<dbReference type="GeneID" id="69969834"/>
<feature type="transmembrane region" description="Helical" evidence="4">
    <location>
        <begin position="111"/>
        <end position="137"/>
    </location>
</feature>